<feature type="region of interest" description="Disordered" evidence="6">
    <location>
        <begin position="509"/>
        <end position="540"/>
    </location>
</feature>
<dbReference type="PANTHER" id="PTHR18896:SF76">
    <property type="entry name" value="PHOSPHOLIPASE"/>
    <property type="match status" value="1"/>
</dbReference>
<evidence type="ECO:0000256" key="1">
    <source>
        <dbReference type="ARBA" id="ARBA00000798"/>
    </source>
</evidence>
<keyword evidence="2" id="KW-0677">Repeat</keyword>
<dbReference type="InterPro" id="IPR025202">
    <property type="entry name" value="PLD-like_dom"/>
</dbReference>
<organism evidence="8 9">
    <name type="scientific">Variovorax ginsengisoli</name>
    <dbReference type="NCBI Taxonomy" id="363844"/>
    <lineage>
        <taxon>Bacteria</taxon>
        <taxon>Pseudomonadati</taxon>
        <taxon>Pseudomonadota</taxon>
        <taxon>Betaproteobacteria</taxon>
        <taxon>Burkholderiales</taxon>
        <taxon>Comamonadaceae</taxon>
        <taxon>Variovorax</taxon>
    </lineage>
</organism>
<evidence type="ECO:0000256" key="6">
    <source>
        <dbReference type="SAM" id="MobiDB-lite"/>
    </source>
</evidence>
<sequence>MSAPKTQHRSTVPLSDQTRTATGCSQWLLESAEDAGTPIYHFNNLAVFLCGQESFAKIAGDIRRARKSIDIIAWGFDPAMELIRGDKGGSWPRGGTSVNDTSTTYGDLLRAAVQRGVKVRLLVWYDPLLNLAMGNMPGYKTNNGSKGQPGDTYARGANTPLGASADARRDQSPEARRATFNASWYHDTVSGRIEGLSLRTRGSHHADVVASLKADRGYGASPRTVAENTTLELTATHHQKTIVIDYDSTDADAPPVAYVMGLNSVTDYWDTPAHTFNDPLRGQNHEGDGADHSVGSGWEYASSGQATLKPYQDFVCRIKGQAIAPVFKNFVEAWNTARQQDACAGSNDARRVDLKSVPKNLTQHIQGPCQRVQIVRTLPSADGGGEHAIERTYYQASSFARHFIYIENQYFQNSDWARYLKDQRKKYVQGLGAAGVPVTRVPTLHVMAVTPTPERGQMVPRTHDVVTDLGQGDSMPEQDKRIKQELAAHAQYKRDMADYQAKKKSFEAKGLPFPMSPPHAQPLSELAKAHQASSGDKDAQAVRDELANTLGMRTLVCSLWTYDREWSLGKTKVGRQADLERRDYERALRERGRAEADRAAAQARNVSLGGWENHTDSQAPIPQPPDRSKQLQQATAQRYREIYIHSKLMIIDDAFFTLGSANLNLRSFAVDSEMNMASDNWAAATALRQRVWAQHTAGLKDMDGGTDAADQKVLGKTFEKWETEAKDNATRKLKGHALSCSLVKFFDDRTSTIRFG</sequence>
<feature type="domain" description="PLD phosphodiesterase" evidence="7">
    <location>
        <begin position="640"/>
        <end position="667"/>
    </location>
</feature>
<dbReference type="Pfam" id="PF13091">
    <property type="entry name" value="PLDc_2"/>
    <property type="match status" value="1"/>
</dbReference>
<comment type="catalytic activity">
    <reaction evidence="1">
        <text>a 1,2-diacyl-sn-glycero-3-phosphocholine + H2O = a 1,2-diacyl-sn-glycero-3-phosphate + choline + H(+)</text>
        <dbReference type="Rhea" id="RHEA:14445"/>
        <dbReference type="ChEBI" id="CHEBI:15354"/>
        <dbReference type="ChEBI" id="CHEBI:15377"/>
        <dbReference type="ChEBI" id="CHEBI:15378"/>
        <dbReference type="ChEBI" id="CHEBI:57643"/>
        <dbReference type="ChEBI" id="CHEBI:58608"/>
        <dbReference type="EC" id="3.1.4.4"/>
    </reaction>
</comment>
<name>A0ABT9S590_9BURK</name>
<keyword evidence="4" id="KW-0443">Lipid metabolism</keyword>
<dbReference type="Gene3D" id="3.30.870.10">
    <property type="entry name" value="Endonuclease Chain A"/>
    <property type="match status" value="2"/>
</dbReference>
<keyword evidence="5" id="KW-0175">Coiled coil</keyword>
<evidence type="ECO:0000256" key="4">
    <source>
        <dbReference type="ARBA" id="ARBA00023098"/>
    </source>
</evidence>
<evidence type="ECO:0000313" key="8">
    <source>
        <dbReference type="EMBL" id="MDP9899529.1"/>
    </source>
</evidence>
<feature type="region of interest" description="Disordered" evidence="6">
    <location>
        <begin position="142"/>
        <end position="173"/>
    </location>
</feature>
<dbReference type="EMBL" id="JAUSRO010000005">
    <property type="protein sequence ID" value="MDP9899529.1"/>
    <property type="molecule type" value="Genomic_DNA"/>
</dbReference>
<gene>
    <name evidence="8" type="ORF">J2W36_001780</name>
</gene>
<evidence type="ECO:0000256" key="3">
    <source>
        <dbReference type="ARBA" id="ARBA00022801"/>
    </source>
</evidence>
<evidence type="ECO:0000256" key="5">
    <source>
        <dbReference type="SAM" id="Coils"/>
    </source>
</evidence>
<keyword evidence="9" id="KW-1185">Reference proteome</keyword>
<evidence type="ECO:0000256" key="2">
    <source>
        <dbReference type="ARBA" id="ARBA00022737"/>
    </source>
</evidence>
<dbReference type="InterPro" id="IPR015679">
    <property type="entry name" value="PLipase_D_fam"/>
</dbReference>
<dbReference type="PANTHER" id="PTHR18896">
    <property type="entry name" value="PHOSPHOLIPASE D"/>
    <property type="match status" value="1"/>
</dbReference>
<dbReference type="PROSITE" id="PS50035">
    <property type="entry name" value="PLD"/>
    <property type="match status" value="1"/>
</dbReference>
<dbReference type="SUPFAM" id="SSF56024">
    <property type="entry name" value="Phospholipase D/nuclease"/>
    <property type="match status" value="2"/>
</dbReference>
<keyword evidence="3" id="KW-0378">Hydrolase</keyword>
<protein>
    <submittedName>
        <fullName evidence="8">Phosphatidylserine/phosphatidylglycerophosphate/ cardiolipin synthase-like enzyme</fullName>
    </submittedName>
</protein>
<evidence type="ECO:0000313" key="9">
    <source>
        <dbReference type="Proteomes" id="UP001226867"/>
    </source>
</evidence>
<proteinExistence type="predicted"/>
<dbReference type="SMART" id="SM00155">
    <property type="entry name" value="PLDc"/>
    <property type="match status" value="2"/>
</dbReference>
<comment type="caution">
    <text evidence="8">The sequence shown here is derived from an EMBL/GenBank/DDBJ whole genome shotgun (WGS) entry which is preliminary data.</text>
</comment>
<accession>A0ABT9S590</accession>
<dbReference type="RefSeq" id="WP_307689349.1">
    <property type="nucleotide sequence ID" value="NZ_JAUSRO010000005.1"/>
</dbReference>
<reference evidence="8 9" key="1">
    <citation type="submission" date="2023-07" db="EMBL/GenBank/DDBJ databases">
        <title>Sorghum-associated microbial communities from plants grown in Nebraska, USA.</title>
        <authorList>
            <person name="Schachtman D."/>
        </authorList>
    </citation>
    <scope>NUCLEOTIDE SEQUENCE [LARGE SCALE GENOMIC DNA]</scope>
    <source>
        <strain evidence="8 9">DS1607</strain>
    </source>
</reference>
<evidence type="ECO:0000259" key="7">
    <source>
        <dbReference type="PROSITE" id="PS50035"/>
    </source>
</evidence>
<dbReference type="InterPro" id="IPR001736">
    <property type="entry name" value="PLipase_D/transphosphatidylase"/>
</dbReference>
<dbReference type="Proteomes" id="UP001226867">
    <property type="component" value="Unassembled WGS sequence"/>
</dbReference>
<feature type="coiled-coil region" evidence="5">
    <location>
        <begin position="482"/>
        <end position="509"/>
    </location>
</feature>
<feature type="region of interest" description="Disordered" evidence="6">
    <location>
        <begin position="607"/>
        <end position="634"/>
    </location>
</feature>